<protein>
    <recommendedName>
        <fullName evidence="4">RGS domain-containing protein</fullName>
    </recommendedName>
</protein>
<feature type="transmembrane region" description="Helical" evidence="1">
    <location>
        <begin position="89"/>
        <end position="112"/>
    </location>
</feature>
<evidence type="ECO:0000313" key="3">
    <source>
        <dbReference type="Proteomes" id="UP000039046"/>
    </source>
</evidence>
<accession>A0A0A1THJ0</accession>
<dbReference type="AlphaFoldDB" id="A0A0A1THJ0"/>
<feature type="transmembrane region" description="Helical" evidence="1">
    <location>
        <begin position="158"/>
        <end position="178"/>
    </location>
</feature>
<evidence type="ECO:0008006" key="4">
    <source>
        <dbReference type="Google" id="ProtNLM"/>
    </source>
</evidence>
<dbReference type="SUPFAM" id="SSF48097">
    <property type="entry name" value="Regulator of G-protein signaling, RGS"/>
    <property type="match status" value="1"/>
</dbReference>
<name>A0A0A1THJ0_9HYPO</name>
<dbReference type="InterPro" id="IPR044926">
    <property type="entry name" value="RGS_subdomain_2"/>
</dbReference>
<dbReference type="HOGENOM" id="CLU_022448_0_0_1"/>
<sequence length="543" mass="61510">MGSELGKTVDTKPQVRLNGLGIFWLTFGIAWTLILLGGIAFLWIRRNMPILRIRGLPLSIGAVLLMHVYWFCVTTGYVYGPVMPEVTEYWIMGLWLPFGVALFHASNSRFLYVANAQKKFSKQSTEPYRIYTRRPGRLSLRESIKMWWIQLDYSNKTLIVVSVGMAFQAFMTIFIYLISRKFHSDYGIPGTEVTGTPMEIAVQQGRGWEWWPTCFWQLGWAWIVAPIILFRSRKIADTQGWRFQTIACCIAGLPAAPMWLIALYVPAMAPVNNYFIPPSWIAVSIMFLEIFTIFVPIYEVVKQRNLTSETLESIARWESRQRLGATKGVKSLNSDISGTTWNSRNSRATSIGTSSGGSILTMDALEHTLDKNPEPLQEFSALKDFSGENVAFLLRVRDWRAAHFAVAKKEIGEEEKNTPIIAITRECFEGALHIYLDFISATNAEFQLNLASGDFAKLKHTFEEAAQAVCAATVASDPATPFANETPRLASEILNYTGEIPFEFNEHVFDDAELSIKYLVLTNTWPKYIRQRRSFDASSVDTV</sequence>
<keyword evidence="1" id="KW-0472">Membrane</keyword>
<dbReference type="STRING" id="1531966.A0A0A1THJ0"/>
<evidence type="ECO:0000256" key="1">
    <source>
        <dbReference type="SAM" id="Phobius"/>
    </source>
</evidence>
<feature type="transmembrane region" description="Helical" evidence="1">
    <location>
        <begin position="243"/>
        <end position="267"/>
    </location>
</feature>
<reference evidence="2 3" key="1">
    <citation type="journal article" date="2015" name="Genome Announc.">
        <title>Draft Genome Sequence and Gene Annotation of the Entomopathogenic Fungus Verticillium hemipterigenum.</title>
        <authorList>
            <person name="Horn F."/>
            <person name="Habel A."/>
            <person name="Scharf D.H."/>
            <person name="Dworschak J."/>
            <person name="Brakhage A.A."/>
            <person name="Guthke R."/>
            <person name="Hertweck C."/>
            <person name="Linde J."/>
        </authorList>
    </citation>
    <scope>NUCLEOTIDE SEQUENCE [LARGE SCALE GENOMIC DNA]</scope>
</reference>
<feature type="transmembrane region" description="Helical" evidence="1">
    <location>
        <begin position="210"/>
        <end position="231"/>
    </location>
</feature>
<organism evidence="2 3">
    <name type="scientific">[Torrubiella] hemipterigena</name>
    <dbReference type="NCBI Taxonomy" id="1531966"/>
    <lineage>
        <taxon>Eukaryota</taxon>
        <taxon>Fungi</taxon>
        <taxon>Dikarya</taxon>
        <taxon>Ascomycota</taxon>
        <taxon>Pezizomycotina</taxon>
        <taxon>Sordariomycetes</taxon>
        <taxon>Hypocreomycetidae</taxon>
        <taxon>Hypocreales</taxon>
        <taxon>Clavicipitaceae</taxon>
        <taxon>Clavicipitaceae incertae sedis</taxon>
        <taxon>'Torrubiella' clade</taxon>
    </lineage>
</organism>
<dbReference type="InterPro" id="IPR036305">
    <property type="entry name" value="RGS_sf"/>
</dbReference>
<keyword evidence="3" id="KW-1185">Reference proteome</keyword>
<dbReference type="EMBL" id="CDHN01000003">
    <property type="protein sequence ID" value="CEJ89985.1"/>
    <property type="molecule type" value="Genomic_DNA"/>
</dbReference>
<keyword evidence="1" id="KW-0812">Transmembrane</keyword>
<dbReference type="Proteomes" id="UP000039046">
    <property type="component" value="Unassembled WGS sequence"/>
</dbReference>
<proteinExistence type="predicted"/>
<evidence type="ECO:0000313" key="2">
    <source>
        <dbReference type="EMBL" id="CEJ89985.1"/>
    </source>
</evidence>
<dbReference type="OrthoDB" id="5313079at2759"/>
<feature type="transmembrane region" description="Helical" evidence="1">
    <location>
        <begin position="279"/>
        <end position="298"/>
    </location>
</feature>
<keyword evidence="1" id="KW-1133">Transmembrane helix</keyword>
<dbReference type="Gene3D" id="1.10.167.10">
    <property type="entry name" value="Regulator of G-protein Signalling 4, domain 2"/>
    <property type="match status" value="1"/>
</dbReference>
<feature type="transmembrane region" description="Helical" evidence="1">
    <location>
        <begin position="20"/>
        <end position="44"/>
    </location>
</feature>
<feature type="transmembrane region" description="Helical" evidence="1">
    <location>
        <begin position="56"/>
        <end position="77"/>
    </location>
</feature>
<gene>
    <name evidence="2" type="ORF">VHEMI05799</name>
</gene>